<comment type="caution">
    <text evidence="2">The sequence shown here is derived from an EMBL/GenBank/DDBJ whole genome shotgun (WGS) entry which is preliminary data.</text>
</comment>
<feature type="domain" description="Knr4/Smi1-like" evidence="1">
    <location>
        <begin position="39"/>
        <end position="198"/>
    </location>
</feature>
<reference evidence="2" key="1">
    <citation type="submission" date="2023-07" db="EMBL/GenBank/DDBJ databases">
        <title>Sorghum-associated microbial communities from plants grown in Nebraska, USA.</title>
        <authorList>
            <person name="Schachtman D."/>
        </authorList>
    </citation>
    <scope>NUCLEOTIDE SEQUENCE</scope>
    <source>
        <strain evidence="2">BE80</strain>
    </source>
</reference>
<dbReference type="Gene3D" id="3.40.1580.10">
    <property type="entry name" value="SMI1/KNR4-like"/>
    <property type="match status" value="1"/>
</dbReference>
<accession>A0AAP5GZ74</accession>
<evidence type="ECO:0000313" key="3">
    <source>
        <dbReference type="Proteomes" id="UP001254832"/>
    </source>
</evidence>
<evidence type="ECO:0000259" key="1">
    <source>
        <dbReference type="SMART" id="SM00860"/>
    </source>
</evidence>
<gene>
    <name evidence="2" type="ORF">J2W91_001821</name>
</gene>
<dbReference type="AlphaFoldDB" id="A0AAP5GZ74"/>
<dbReference type="RefSeq" id="WP_056701624.1">
    <property type="nucleotide sequence ID" value="NZ_JAVDTR010000004.1"/>
</dbReference>
<name>A0AAP5GZ74_PAEAM</name>
<evidence type="ECO:0000313" key="2">
    <source>
        <dbReference type="EMBL" id="MDR6723369.1"/>
    </source>
</evidence>
<dbReference type="Proteomes" id="UP001254832">
    <property type="component" value="Unassembled WGS sequence"/>
</dbReference>
<organism evidence="2 3">
    <name type="scientific">Paenibacillus amylolyticus</name>
    <dbReference type="NCBI Taxonomy" id="1451"/>
    <lineage>
        <taxon>Bacteria</taxon>
        <taxon>Bacillati</taxon>
        <taxon>Bacillota</taxon>
        <taxon>Bacilli</taxon>
        <taxon>Bacillales</taxon>
        <taxon>Paenibacillaceae</taxon>
        <taxon>Paenibacillus</taxon>
    </lineage>
</organism>
<dbReference type="SUPFAM" id="SSF160631">
    <property type="entry name" value="SMI1/KNR4-like"/>
    <property type="match status" value="1"/>
</dbReference>
<dbReference type="EMBL" id="JAVDTR010000004">
    <property type="protein sequence ID" value="MDR6723369.1"/>
    <property type="molecule type" value="Genomic_DNA"/>
</dbReference>
<dbReference type="SMART" id="SM00860">
    <property type="entry name" value="SMI1_KNR4"/>
    <property type="match status" value="1"/>
</dbReference>
<dbReference type="InterPro" id="IPR037883">
    <property type="entry name" value="Knr4/Smi1-like_sf"/>
</dbReference>
<sequence>MYEQQLARIQDKLHALRNADVELSLFGAESHEYVLEPVWTTEQIKQFEQKWKVQLPRDYQAFLLTVGAGGTGPYYGLEKPEDGVYAVLGYDNELNAISDPCTLTEAWNWDYDWYDDSRTEEEWSRLEHEYYDPKWSAGMLRISDFGCGVSMNLVVKGSSYGEIWADDRANSNGIYPDHYMGNKERLCFLDWYELWLDQSLLECEEQVRESSNEPR</sequence>
<proteinExistence type="predicted"/>
<protein>
    <recommendedName>
        <fullName evidence="1">Knr4/Smi1-like domain-containing protein</fullName>
    </recommendedName>
</protein>
<dbReference type="InterPro" id="IPR018958">
    <property type="entry name" value="Knr4/Smi1-like_dom"/>
</dbReference>
<dbReference type="Pfam" id="PF09346">
    <property type="entry name" value="SMI1_KNR4"/>
    <property type="match status" value="1"/>
</dbReference>